<dbReference type="PANTHER" id="PTHR43085:SF1">
    <property type="entry name" value="PSEUDOURIDINE KINASE-RELATED"/>
    <property type="match status" value="1"/>
</dbReference>
<dbReference type="Pfam" id="PF00294">
    <property type="entry name" value="PfkB"/>
    <property type="match status" value="1"/>
</dbReference>
<dbReference type="STRING" id="1215089.BBI08_12085"/>
<dbReference type="SUPFAM" id="SSF53613">
    <property type="entry name" value="Ribokinase-like"/>
    <property type="match status" value="1"/>
</dbReference>
<dbReference type="PANTHER" id="PTHR43085">
    <property type="entry name" value="HEXOKINASE FAMILY MEMBER"/>
    <property type="match status" value="1"/>
</dbReference>
<evidence type="ECO:0000256" key="5">
    <source>
        <dbReference type="ARBA" id="ARBA00022840"/>
    </source>
</evidence>
<dbReference type="GO" id="GO:0008865">
    <property type="term" value="F:fructokinase activity"/>
    <property type="evidence" value="ECO:0007669"/>
    <property type="project" value="UniProtKB-ARBA"/>
</dbReference>
<reference evidence="8" key="1">
    <citation type="submission" date="2016-10" db="EMBL/GenBank/DDBJ databases">
        <authorList>
            <person name="de Groot N.N."/>
        </authorList>
    </citation>
    <scope>NUCLEOTIDE SEQUENCE</scope>
    <source>
        <strain evidence="8">DSM 24743</strain>
    </source>
</reference>
<dbReference type="CDD" id="cd01166">
    <property type="entry name" value="KdgK"/>
    <property type="match status" value="1"/>
</dbReference>
<keyword evidence="4 6" id="KW-0418">Kinase</keyword>
<gene>
    <name evidence="8" type="ORF">BBI08_12085</name>
</gene>
<feature type="domain" description="Carbohydrate kinase PfkB" evidence="7">
    <location>
        <begin position="5"/>
        <end position="301"/>
    </location>
</feature>
<dbReference type="InterPro" id="IPR050306">
    <property type="entry name" value="PfkB_Carbo_kinase"/>
</dbReference>
<dbReference type="InterPro" id="IPR029056">
    <property type="entry name" value="Ribokinase-like"/>
</dbReference>
<evidence type="ECO:0000313" key="8">
    <source>
        <dbReference type="EMBL" id="ANU14570.1"/>
    </source>
</evidence>
<dbReference type="PRINTS" id="PR00990">
    <property type="entry name" value="RIBOKINASE"/>
</dbReference>
<evidence type="ECO:0000256" key="4">
    <source>
        <dbReference type="ARBA" id="ARBA00022777"/>
    </source>
</evidence>
<keyword evidence="5" id="KW-0067">ATP-binding</keyword>
<organism evidence="8 9">
    <name type="scientific">Planococcus halocryophilus</name>
    <dbReference type="NCBI Taxonomy" id="1215089"/>
    <lineage>
        <taxon>Bacteria</taxon>
        <taxon>Bacillati</taxon>
        <taxon>Bacillota</taxon>
        <taxon>Bacilli</taxon>
        <taxon>Bacillales</taxon>
        <taxon>Caryophanaceae</taxon>
        <taxon>Planococcus</taxon>
    </lineage>
</organism>
<keyword evidence="2 6" id="KW-0808">Transferase</keyword>
<dbReference type="KEGG" id="phc:BBI08_12085"/>
<dbReference type="InterPro" id="IPR002139">
    <property type="entry name" value="Ribo/fructo_kinase"/>
</dbReference>
<dbReference type="GO" id="GO:0006000">
    <property type="term" value="P:fructose metabolic process"/>
    <property type="evidence" value="ECO:0007669"/>
    <property type="project" value="UniProtKB-ARBA"/>
</dbReference>
<evidence type="ECO:0000256" key="1">
    <source>
        <dbReference type="ARBA" id="ARBA00010688"/>
    </source>
</evidence>
<dbReference type="RefSeq" id="WP_008497576.1">
    <property type="nucleotide sequence ID" value="NZ_CP016537.2"/>
</dbReference>
<protein>
    <submittedName>
        <fullName evidence="8">2-dehydro-3-deoxygluconokinase</fullName>
    </submittedName>
</protein>
<sequence length="321" mass="35290">MKKIDVFTFGETMVLFQPEQMLPLEYIHQFPKKIGGAESNVAIGLTRLGHSASWYSKLGNDPFGRFILNSIRGEGVDTSSCQFTDQAPTGLIFKEQLSSSDMNVYYYRKGSSASLMEPEDLDEKIIAQAKIIHISGITPALSESCRRTVMRSIEIAKQNGTIVIFDPNMRMKLWSEERAKKIFNEIAEHADIILPGLDEGQLMTGKKEVEAVAEALLGKSNKTIIIKLGSQGAYLHSNAEKLYVDGFPVEKIVDPVGAGDGFAAGIISGILRQEPMKQVVRRANAIGAMVVGVSGDIEGLPYFEAVEKFMKPAGIDRDVKR</sequence>
<evidence type="ECO:0000313" key="9">
    <source>
        <dbReference type="Proteomes" id="UP000092687"/>
    </source>
</evidence>
<dbReference type="PROSITE" id="PS00584">
    <property type="entry name" value="PFKB_KINASES_2"/>
    <property type="match status" value="1"/>
</dbReference>
<proteinExistence type="inferred from homology"/>
<name>A0A1C7DSE2_9BACL</name>
<dbReference type="OrthoDB" id="9813569at2"/>
<dbReference type="AlphaFoldDB" id="A0A1C7DSE2"/>
<evidence type="ECO:0000256" key="6">
    <source>
        <dbReference type="RuleBase" id="RU003704"/>
    </source>
</evidence>
<dbReference type="Proteomes" id="UP000092687">
    <property type="component" value="Chromosome"/>
</dbReference>
<keyword evidence="3" id="KW-0547">Nucleotide-binding</keyword>
<evidence type="ECO:0000256" key="2">
    <source>
        <dbReference type="ARBA" id="ARBA00022679"/>
    </source>
</evidence>
<dbReference type="EMBL" id="CP016537">
    <property type="protein sequence ID" value="ANU14570.1"/>
    <property type="molecule type" value="Genomic_DNA"/>
</dbReference>
<dbReference type="Gene3D" id="3.40.1190.20">
    <property type="match status" value="1"/>
</dbReference>
<evidence type="ECO:0000256" key="3">
    <source>
        <dbReference type="ARBA" id="ARBA00022741"/>
    </source>
</evidence>
<keyword evidence="9" id="KW-1185">Reference proteome</keyword>
<comment type="similarity">
    <text evidence="1 6">Belongs to the carbohydrate kinase PfkB family.</text>
</comment>
<evidence type="ECO:0000259" key="7">
    <source>
        <dbReference type="Pfam" id="PF00294"/>
    </source>
</evidence>
<accession>A0A1C7DSE2</accession>
<dbReference type="GO" id="GO:0005524">
    <property type="term" value="F:ATP binding"/>
    <property type="evidence" value="ECO:0007669"/>
    <property type="project" value="UniProtKB-KW"/>
</dbReference>
<dbReference type="InterPro" id="IPR002173">
    <property type="entry name" value="Carboh/pur_kinase_PfkB_CS"/>
</dbReference>
<dbReference type="InterPro" id="IPR011611">
    <property type="entry name" value="PfkB_dom"/>
</dbReference>